<protein>
    <submittedName>
        <fullName evidence="4">Uncharacterized protein</fullName>
    </submittedName>
</protein>
<feature type="chain" id="PRO_5040163672" evidence="3">
    <location>
        <begin position="20"/>
        <end position="529"/>
    </location>
</feature>
<comment type="caution">
    <text evidence="4">The sequence shown here is derived from an EMBL/GenBank/DDBJ whole genome shotgun (WGS) entry which is preliminary data.</text>
</comment>
<evidence type="ECO:0000256" key="1">
    <source>
        <dbReference type="SAM" id="MobiDB-lite"/>
    </source>
</evidence>
<dbReference type="Proteomes" id="UP000736335">
    <property type="component" value="Unassembled WGS sequence"/>
</dbReference>
<reference evidence="4" key="2">
    <citation type="submission" date="2020-11" db="EMBL/GenBank/DDBJ databases">
        <authorList>
            <consortium name="DOE Joint Genome Institute"/>
            <person name="Kuo A."/>
            <person name="Miyauchi S."/>
            <person name="Kiss E."/>
            <person name="Drula E."/>
            <person name="Kohler A."/>
            <person name="Sanchez-Garcia M."/>
            <person name="Andreopoulos B."/>
            <person name="Barry K.W."/>
            <person name="Bonito G."/>
            <person name="Buee M."/>
            <person name="Carver A."/>
            <person name="Chen C."/>
            <person name="Cichocki N."/>
            <person name="Clum A."/>
            <person name="Culley D."/>
            <person name="Crous P.W."/>
            <person name="Fauchery L."/>
            <person name="Girlanda M."/>
            <person name="Hayes R."/>
            <person name="Keri Z."/>
            <person name="Labutti K."/>
            <person name="Lipzen A."/>
            <person name="Lombard V."/>
            <person name="Magnuson J."/>
            <person name="Maillard F."/>
            <person name="Morin E."/>
            <person name="Murat C."/>
            <person name="Nolan M."/>
            <person name="Ohm R."/>
            <person name="Pangilinan J."/>
            <person name="Pereira M."/>
            <person name="Perotto S."/>
            <person name="Peter M."/>
            <person name="Riley R."/>
            <person name="Sitrit Y."/>
            <person name="Stielow B."/>
            <person name="Szollosi G."/>
            <person name="Zifcakova L."/>
            <person name="Stursova M."/>
            <person name="Spatafora J.W."/>
            <person name="Tedersoo L."/>
            <person name="Vaario L.-M."/>
            <person name="Yamada A."/>
            <person name="Yan M."/>
            <person name="Wang P."/>
            <person name="Xu J."/>
            <person name="Bruns T."/>
            <person name="Baldrian P."/>
            <person name="Vilgalys R."/>
            <person name="Henrissat B."/>
            <person name="Grigoriev I.V."/>
            <person name="Hibbett D."/>
            <person name="Nagy L.G."/>
            <person name="Martin F.M."/>
        </authorList>
    </citation>
    <scope>NUCLEOTIDE SEQUENCE</scope>
    <source>
        <strain evidence="4">UH-Tt-Lm1</strain>
    </source>
</reference>
<accession>A0A9P6HE06</accession>
<keyword evidence="3" id="KW-0732">Signal</keyword>
<evidence type="ECO:0000313" key="4">
    <source>
        <dbReference type="EMBL" id="KAF9784085.1"/>
    </source>
</evidence>
<dbReference type="EMBL" id="WIUZ02000009">
    <property type="protein sequence ID" value="KAF9784085.1"/>
    <property type="molecule type" value="Genomic_DNA"/>
</dbReference>
<feature type="compositionally biased region" description="Polar residues" evidence="1">
    <location>
        <begin position="487"/>
        <end position="509"/>
    </location>
</feature>
<feature type="transmembrane region" description="Helical" evidence="2">
    <location>
        <begin position="48"/>
        <end position="72"/>
    </location>
</feature>
<name>A0A9P6HE06_9AGAM</name>
<keyword evidence="2" id="KW-1133">Transmembrane helix</keyword>
<keyword evidence="2" id="KW-0812">Transmembrane</keyword>
<feature type="transmembrane region" description="Helical" evidence="2">
    <location>
        <begin position="141"/>
        <end position="163"/>
    </location>
</feature>
<evidence type="ECO:0000313" key="5">
    <source>
        <dbReference type="Proteomes" id="UP000736335"/>
    </source>
</evidence>
<feature type="signal peptide" evidence="3">
    <location>
        <begin position="1"/>
        <end position="19"/>
    </location>
</feature>
<feature type="transmembrane region" description="Helical" evidence="2">
    <location>
        <begin position="207"/>
        <end position="231"/>
    </location>
</feature>
<gene>
    <name evidence="4" type="ORF">BJ322DRAFT_1100454</name>
</gene>
<feature type="transmembrane region" description="Helical" evidence="2">
    <location>
        <begin position="175"/>
        <end position="195"/>
    </location>
</feature>
<evidence type="ECO:0000256" key="2">
    <source>
        <dbReference type="SAM" id="Phobius"/>
    </source>
</evidence>
<sequence>MDWWKTLSSVLVFVAKVIASTTDPDNDDDPGLPYNPVLKYLPTFANSLPVQVLLSGIIFTLTCVLLIHLCFTAQYHWPLAPVNFVLQVSGVLSLLISQIATLHVILSTTVLESRSWPYMLTYLEVDIPPLYSADGWSTAEMAAWLIMNATTSGLIQITHIQFLTLLYPSSLEKRLIFCLLGPLAIVSAVMQLLPIHSDARLISWADAVQNVCSATLSLLFTSSLVIWGFFVRRDQAWRTDGGTAAFGAGAMILAFASTALTFVNIPSKQQYEWLPGLIWAVILWQSFMGWWWWVGSGMGVHREGVEGLEKMQKREEKREQKRKERQTKRKERRERAKTAFRGVTGALRTGEGEGEIGEEADDNVDEGTDQPTSTNRVTSMSSSRRDRSRTQASPKSATTRASDIVDSSVGRWFVKWFLLIRQEHRSATREQAVERTERLQNAYGHGGGWGLGSFATSRPRPPGREAAEDSARSTSEGESDGDRRSAGRQTSQQPQPSVVDQRIASSRPPSASWWGPLQRWRLKDSTAYR</sequence>
<keyword evidence="5" id="KW-1185">Reference proteome</keyword>
<feature type="compositionally biased region" description="Basic and acidic residues" evidence="1">
    <location>
        <begin position="308"/>
        <end position="322"/>
    </location>
</feature>
<dbReference type="AlphaFoldDB" id="A0A9P6HE06"/>
<feature type="transmembrane region" description="Helical" evidence="2">
    <location>
        <begin position="84"/>
        <end position="106"/>
    </location>
</feature>
<feature type="compositionally biased region" description="Polar residues" evidence="1">
    <location>
        <begin position="390"/>
        <end position="401"/>
    </location>
</feature>
<feature type="compositionally biased region" description="Basic residues" evidence="1">
    <location>
        <begin position="323"/>
        <end position="332"/>
    </location>
</feature>
<feature type="transmembrane region" description="Helical" evidence="2">
    <location>
        <begin position="243"/>
        <end position="265"/>
    </location>
</feature>
<feature type="compositionally biased region" description="Basic and acidic residues" evidence="1">
    <location>
        <begin position="462"/>
        <end position="471"/>
    </location>
</feature>
<organism evidence="4 5">
    <name type="scientific">Thelephora terrestris</name>
    <dbReference type="NCBI Taxonomy" id="56493"/>
    <lineage>
        <taxon>Eukaryota</taxon>
        <taxon>Fungi</taxon>
        <taxon>Dikarya</taxon>
        <taxon>Basidiomycota</taxon>
        <taxon>Agaricomycotina</taxon>
        <taxon>Agaricomycetes</taxon>
        <taxon>Thelephorales</taxon>
        <taxon>Thelephoraceae</taxon>
        <taxon>Thelephora</taxon>
    </lineage>
</organism>
<keyword evidence="2" id="KW-0472">Membrane</keyword>
<feature type="compositionally biased region" description="Acidic residues" evidence="1">
    <location>
        <begin position="352"/>
        <end position="368"/>
    </location>
</feature>
<proteinExistence type="predicted"/>
<reference evidence="4" key="1">
    <citation type="journal article" date="2020" name="Nat. Commun.">
        <title>Large-scale genome sequencing of mycorrhizal fungi provides insights into the early evolution of symbiotic traits.</title>
        <authorList>
            <person name="Miyauchi S."/>
            <person name="Kiss E."/>
            <person name="Kuo A."/>
            <person name="Drula E."/>
            <person name="Kohler A."/>
            <person name="Sanchez-Garcia M."/>
            <person name="Morin E."/>
            <person name="Andreopoulos B."/>
            <person name="Barry K.W."/>
            <person name="Bonito G."/>
            <person name="Buee M."/>
            <person name="Carver A."/>
            <person name="Chen C."/>
            <person name="Cichocki N."/>
            <person name="Clum A."/>
            <person name="Culley D."/>
            <person name="Crous P.W."/>
            <person name="Fauchery L."/>
            <person name="Girlanda M."/>
            <person name="Hayes R.D."/>
            <person name="Keri Z."/>
            <person name="LaButti K."/>
            <person name="Lipzen A."/>
            <person name="Lombard V."/>
            <person name="Magnuson J."/>
            <person name="Maillard F."/>
            <person name="Murat C."/>
            <person name="Nolan M."/>
            <person name="Ohm R.A."/>
            <person name="Pangilinan J."/>
            <person name="Pereira M.F."/>
            <person name="Perotto S."/>
            <person name="Peter M."/>
            <person name="Pfister S."/>
            <person name="Riley R."/>
            <person name="Sitrit Y."/>
            <person name="Stielow J.B."/>
            <person name="Szollosi G."/>
            <person name="Zifcakova L."/>
            <person name="Stursova M."/>
            <person name="Spatafora J.W."/>
            <person name="Tedersoo L."/>
            <person name="Vaario L.M."/>
            <person name="Yamada A."/>
            <person name="Yan M."/>
            <person name="Wang P."/>
            <person name="Xu J."/>
            <person name="Bruns T."/>
            <person name="Baldrian P."/>
            <person name="Vilgalys R."/>
            <person name="Dunand C."/>
            <person name="Henrissat B."/>
            <person name="Grigoriev I.V."/>
            <person name="Hibbett D."/>
            <person name="Nagy L.G."/>
            <person name="Martin F.M."/>
        </authorList>
    </citation>
    <scope>NUCLEOTIDE SEQUENCE</scope>
    <source>
        <strain evidence="4">UH-Tt-Lm1</strain>
    </source>
</reference>
<dbReference type="OrthoDB" id="3357304at2759"/>
<feature type="region of interest" description="Disordered" evidence="1">
    <location>
        <begin position="442"/>
        <end position="516"/>
    </location>
</feature>
<feature type="region of interest" description="Disordered" evidence="1">
    <location>
        <begin position="308"/>
        <end position="403"/>
    </location>
</feature>
<feature type="transmembrane region" description="Helical" evidence="2">
    <location>
        <begin position="277"/>
        <end position="294"/>
    </location>
</feature>
<evidence type="ECO:0000256" key="3">
    <source>
        <dbReference type="SAM" id="SignalP"/>
    </source>
</evidence>